<feature type="signal peptide" evidence="5">
    <location>
        <begin position="1"/>
        <end position="19"/>
    </location>
</feature>
<dbReference type="InterPro" id="IPR050583">
    <property type="entry name" value="Mycobacterial_A85_antigen"/>
</dbReference>
<dbReference type="GO" id="GO:0005737">
    <property type="term" value="C:cytoplasm"/>
    <property type="evidence" value="ECO:0007669"/>
    <property type="project" value="UniProtKB-SubCell"/>
</dbReference>
<comment type="subcellular location">
    <subcellularLocation>
        <location evidence="1">Cytoplasm</location>
    </subcellularLocation>
</comment>
<dbReference type="eggNOG" id="COG2382">
    <property type="taxonomic scope" value="Bacteria"/>
</dbReference>
<dbReference type="PANTHER" id="PTHR48098">
    <property type="entry name" value="ENTEROCHELIN ESTERASE-RELATED"/>
    <property type="match status" value="1"/>
</dbReference>
<dbReference type="InterPro" id="IPR014756">
    <property type="entry name" value="Ig_E-set"/>
</dbReference>
<reference evidence="7 8" key="1">
    <citation type="journal article" date="2012" name="Int. J. Syst. Evol. Microbiol.">
        <title>Vibrio caribbeanicus sp. nov., isolated from the marine sponge Scleritoderma cyanea.</title>
        <authorList>
            <person name="Hoffmann M."/>
            <person name="Monday S.R."/>
            <person name="Allard M.W."/>
            <person name="Strain E.A."/>
            <person name="Whittaker P."/>
            <person name="Naum M."/>
            <person name="McCarthy P.J."/>
            <person name="Lopez J.V."/>
            <person name="Fischer M."/>
            <person name="Brown E.W."/>
        </authorList>
    </citation>
    <scope>NUCLEOTIDE SEQUENCE [LARGE SCALE GENOMIC DNA]</scope>
    <source>
        <strain evidence="8">DSMZ 21326</strain>
    </source>
</reference>
<dbReference type="GO" id="GO:0008849">
    <property type="term" value="F:enterochelin esterase activity"/>
    <property type="evidence" value="ECO:0007669"/>
    <property type="project" value="InterPro"/>
</dbReference>
<dbReference type="OrthoDB" id="9775130at2"/>
<sequence>MKWIVLITTLLVHTANVQAMTIKMDETQSFELNLAGENTLVVDKPGYYRGYVRSNRFINKLLAYTPNGELVKTLIGSKSKETEIFWLIAKAGNYQLKIDMASPESSKVQIKLSQIPLKDDQYVSAPSKITSPLIQRTMADLAEGKVDSQSIFWQEISATGAPLVEYKQDGNAVITFLYRGEVNNVRLLGAPYGGHAQLSHIEGTDIWYRSFEVPDSTRLSYRLAPNVPQLSVDKNREQRKAVLATAQPDPLNIQPIFGPDSGLFGSASTLTLRNASSDRIAQEQGKPKGQMTSFRFQSSTDLEPREITLYTPNSVYPVTKSSPLLILFDGEAYLNKVPTPRIMDNLIATKQVPPMRVLFINPPRPSLRAKELTPNKAFAQMMATELMPWLCTHHSVCPNAENTVLSGSSFGGLASMYIALEYPEHFGKVLSQSGSFWWQPKEAERTQLSWMAQLVNSKPTQNLSIYLNAGLFETEPQYASILQTNQQLFSTLTEKGYRAHFQSAASGHDYFSWRVMLADGLNVLFSD</sequence>
<dbReference type="InterPro" id="IPR021764">
    <property type="entry name" value="Enterochelin_esterase_N"/>
</dbReference>
<evidence type="ECO:0000256" key="4">
    <source>
        <dbReference type="ARBA" id="ARBA00024201"/>
    </source>
</evidence>
<feature type="chain" id="PRO_5003224994" evidence="5">
    <location>
        <begin position="20"/>
        <end position="527"/>
    </location>
</feature>
<evidence type="ECO:0000256" key="2">
    <source>
        <dbReference type="ARBA" id="ARBA00022490"/>
    </source>
</evidence>
<proteinExistence type="inferred from homology"/>
<dbReference type="Pfam" id="PF00756">
    <property type="entry name" value="Esterase"/>
    <property type="match status" value="1"/>
</dbReference>
<evidence type="ECO:0000313" key="7">
    <source>
        <dbReference type="EMBL" id="EGA68430.1"/>
    </source>
</evidence>
<dbReference type="RefSeq" id="WP_008080617.1">
    <property type="nucleotide sequence ID" value="NZ_AEVT01000106.1"/>
</dbReference>
<keyword evidence="2" id="KW-0963">Cytoplasm</keyword>
<organism evidence="7 8">
    <name type="scientific">Vibrio sinaloensis DSM 21326</name>
    <dbReference type="NCBI Taxonomy" id="945550"/>
    <lineage>
        <taxon>Bacteria</taxon>
        <taxon>Pseudomonadati</taxon>
        <taxon>Pseudomonadota</taxon>
        <taxon>Gammaproteobacteria</taxon>
        <taxon>Vibrionales</taxon>
        <taxon>Vibrionaceae</taxon>
        <taxon>Vibrio</taxon>
        <taxon>Vibrio oreintalis group</taxon>
    </lineage>
</organism>
<evidence type="ECO:0000256" key="3">
    <source>
        <dbReference type="ARBA" id="ARBA00022801"/>
    </source>
</evidence>
<dbReference type="SUPFAM" id="SSF81296">
    <property type="entry name" value="E set domains"/>
    <property type="match status" value="1"/>
</dbReference>
<dbReference type="SUPFAM" id="SSF53474">
    <property type="entry name" value="alpha/beta-Hydrolases"/>
    <property type="match status" value="1"/>
</dbReference>
<dbReference type="Gene3D" id="3.40.50.1820">
    <property type="entry name" value="alpha/beta hydrolase"/>
    <property type="match status" value="1"/>
</dbReference>
<dbReference type="GO" id="GO:0005506">
    <property type="term" value="F:iron ion binding"/>
    <property type="evidence" value="ECO:0007669"/>
    <property type="project" value="InterPro"/>
</dbReference>
<dbReference type="Gene3D" id="2.60.40.10">
    <property type="entry name" value="Immunoglobulins"/>
    <property type="match status" value="1"/>
</dbReference>
<dbReference type="InterPro" id="IPR013783">
    <property type="entry name" value="Ig-like_fold"/>
</dbReference>
<keyword evidence="3" id="KW-0378">Hydrolase</keyword>
<evidence type="ECO:0000313" key="8">
    <source>
        <dbReference type="Proteomes" id="UP000006228"/>
    </source>
</evidence>
<dbReference type="GeneID" id="95571068"/>
<dbReference type="Proteomes" id="UP000006228">
    <property type="component" value="Unassembled WGS sequence"/>
</dbReference>
<evidence type="ECO:0000259" key="6">
    <source>
        <dbReference type="Pfam" id="PF11806"/>
    </source>
</evidence>
<gene>
    <name evidence="7" type="ORF">VISI1226_22922</name>
</gene>
<feature type="domain" description="Enterochelin esterase N-terminal" evidence="6">
    <location>
        <begin position="174"/>
        <end position="276"/>
    </location>
</feature>
<protein>
    <submittedName>
        <fullName evidence="7">Putative esterase</fullName>
    </submittedName>
</protein>
<dbReference type="AlphaFoldDB" id="E8MC26"/>
<dbReference type="InterPro" id="IPR029058">
    <property type="entry name" value="AB_hydrolase_fold"/>
</dbReference>
<dbReference type="Pfam" id="PF11806">
    <property type="entry name" value="Enterochelin_N"/>
    <property type="match status" value="1"/>
</dbReference>
<evidence type="ECO:0000256" key="5">
    <source>
        <dbReference type="SAM" id="SignalP"/>
    </source>
</evidence>
<dbReference type="PANTHER" id="PTHR48098:SF3">
    <property type="entry name" value="IRON(III) ENTEROBACTIN ESTERASE"/>
    <property type="match status" value="1"/>
</dbReference>
<comment type="similarity">
    <text evidence="4">Belongs to the Fes family.</text>
</comment>
<name>E8MC26_PHOS4</name>
<keyword evidence="5" id="KW-0732">Signal</keyword>
<dbReference type="InterPro" id="IPR000801">
    <property type="entry name" value="Esterase-like"/>
</dbReference>
<accession>E8MC26</accession>
<dbReference type="EMBL" id="AEVT01000106">
    <property type="protein sequence ID" value="EGA68430.1"/>
    <property type="molecule type" value="Genomic_DNA"/>
</dbReference>
<evidence type="ECO:0000256" key="1">
    <source>
        <dbReference type="ARBA" id="ARBA00004496"/>
    </source>
</evidence>
<comment type="caution">
    <text evidence="7">The sequence shown here is derived from an EMBL/GenBank/DDBJ whole genome shotgun (WGS) entry which is preliminary data.</text>
</comment>
<dbReference type="GO" id="GO:0006826">
    <property type="term" value="P:iron ion transport"/>
    <property type="evidence" value="ECO:0007669"/>
    <property type="project" value="InterPro"/>
</dbReference>